<feature type="domain" description="Protein kinase" evidence="11">
    <location>
        <begin position="79"/>
        <end position="360"/>
    </location>
</feature>
<keyword evidence="5" id="KW-0808">Transferase</keyword>
<feature type="region of interest" description="Disordered" evidence="10">
    <location>
        <begin position="391"/>
        <end position="445"/>
    </location>
</feature>
<dbReference type="InterPro" id="IPR050823">
    <property type="entry name" value="Plant_Ser_Thr_Prot_Kinase"/>
</dbReference>
<dbReference type="InterPro" id="IPR001245">
    <property type="entry name" value="Ser-Thr/Tyr_kinase_cat_dom"/>
</dbReference>
<keyword evidence="8" id="KW-0611">Plant defense</keyword>
<dbReference type="GO" id="GO:0005524">
    <property type="term" value="F:ATP binding"/>
    <property type="evidence" value="ECO:0007669"/>
    <property type="project" value="UniProtKB-KW"/>
</dbReference>
<dbReference type="Proteomes" id="UP000006882">
    <property type="component" value="Chromosome G7"/>
</dbReference>
<dbReference type="eggNOG" id="KOG1187">
    <property type="taxonomic scope" value="Eukaryota"/>
</dbReference>
<comment type="subcellular location">
    <subcellularLocation>
        <location evidence="1">Cell membrane</location>
    </subcellularLocation>
</comment>
<dbReference type="OrthoDB" id="4062651at2759"/>
<dbReference type="SMR" id="A0A251NE15"/>
<dbReference type="PROSITE" id="PS50011">
    <property type="entry name" value="PROTEIN_KINASE_DOM"/>
    <property type="match status" value="1"/>
</dbReference>
<keyword evidence="6" id="KW-0547">Nucleotide-binding</keyword>
<dbReference type="EMBL" id="CM007657">
    <property type="protein sequence ID" value="ONH97580.1"/>
    <property type="molecule type" value="Genomic_DNA"/>
</dbReference>
<keyword evidence="7" id="KW-0418">Kinase</keyword>
<dbReference type="GO" id="GO:0006952">
    <property type="term" value="P:defense response"/>
    <property type="evidence" value="ECO:0007669"/>
    <property type="project" value="UniProtKB-KW"/>
</dbReference>
<organism evidence="12 13">
    <name type="scientific">Prunus persica</name>
    <name type="common">Peach</name>
    <name type="synonym">Amygdalus persica</name>
    <dbReference type="NCBI Taxonomy" id="3760"/>
    <lineage>
        <taxon>Eukaryota</taxon>
        <taxon>Viridiplantae</taxon>
        <taxon>Streptophyta</taxon>
        <taxon>Embryophyta</taxon>
        <taxon>Tracheophyta</taxon>
        <taxon>Spermatophyta</taxon>
        <taxon>Magnoliopsida</taxon>
        <taxon>eudicotyledons</taxon>
        <taxon>Gunneridae</taxon>
        <taxon>Pentapetalae</taxon>
        <taxon>rosids</taxon>
        <taxon>fabids</taxon>
        <taxon>Rosales</taxon>
        <taxon>Rosaceae</taxon>
        <taxon>Amygdaloideae</taxon>
        <taxon>Amygdaleae</taxon>
        <taxon>Prunus</taxon>
    </lineage>
</organism>
<evidence type="ECO:0000256" key="8">
    <source>
        <dbReference type="ARBA" id="ARBA00022821"/>
    </source>
</evidence>
<keyword evidence="9" id="KW-0067">ATP-binding</keyword>
<dbReference type="FunFam" id="1.10.510.10:FF:000258">
    <property type="entry name" value="Probable serine/threonine-protein kinase PBL8"/>
    <property type="match status" value="1"/>
</dbReference>
<proteinExistence type="predicted"/>
<dbReference type="PANTHER" id="PTHR45621">
    <property type="entry name" value="OS01G0588500 PROTEIN-RELATED"/>
    <property type="match status" value="1"/>
</dbReference>
<evidence type="ECO:0000256" key="6">
    <source>
        <dbReference type="ARBA" id="ARBA00022741"/>
    </source>
</evidence>
<dbReference type="CDD" id="cd14066">
    <property type="entry name" value="STKc_IRAK"/>
    <property type="match status" value="1"/>
</dbReference>
<evidence type="ECO:0000256" key="5">
    <source>
        <dbReference type="ARBA" id="ARBA00022679"/>
    </source>
</evidence>
<evidence type="ECO:0000256" key="2">
    <source>
        <dbReference type="ARBA" id="ARBA00012513"/>
    </source>
</evidence>
<dbReference type="Pfam" id="PF07714">
    <property type="entry name" value="PK_Tyr_Ser-Thr"/>
    <property type="match status" value="1"/>
</dbReference>
<dbReference type="GO" id="GO:0004674">
    <property type="term" value="F:protein serine/threonine kinase activity"/>
    <property type="evidence" value="ECO:0007669"/>
    <property type="project" value="UniProtKB-KW"/>
</dbReference>
<keyword evidence="4" id="KW-0723">Serine/threonine-protein kinase</keyword>
<dbReference type="PROSITE" id="PS00108">
    <property type="entry name" value="PROTEIN_KINASE_ST"/>
    <property type="match status" value="1"/>
</dbReference>
<evidence type="ECO:0000256" key="3">
    <source>
        <dbReference type="ARBA" id="ARBA00022475"/>
    </source>
</evidence>
<protein>
    <recommendedName>
        <fullName evidence="2">non-specific serine/threonine protein kinase</fullName>
        <ecNumber evidence="2">2.7.11.1</ecNumber>
    </recommendedName>
</protein>
<keyword evidence="3" id="KW-1003">Cell membrane</keyword>
<evidence type="ECO:0000256" key="4">
    <source>
        <dbReference type="ARBA" id="ARBA00022527"/>
    </source>
</evidence>
<evidence type="ECO:0000256" key="7">
    <source>
        <dbReference type="ARBA" id="ARBA00022777"/>
    </source>
</evidence>
<keyword evidence="3" id="KW-0472">Membrane</keyword>
<evidence type="ECO:0000256" key="1">
    <source>
        <dbReference type="ARBA" id="ARBA00004236"/>
    </source>
</evidence>
<evidence type="ECO:0000259" key="11">
    <source>
        <dbReference type="PROSITE" id="PS50011"/>
    </source>
</evidence>
<evidence type="ECO:0000256" key="9">
    <source>
        <dbReference type="ARBA" id="ARBA00022840"/>
    </source>
</evidence>
<dbReference type="InterPro" id="IPR008271">
    <property type="entry name" value="Ser/Thr_kinase_AS"/>
</dbReference>
<feature type="compositionally biased region" description="Basic residues" evidence="10">
    <location>
        <begin position="392"/>
        <end position="412"/>
    </location>
</feature>
<dbReference type="Gene3D" id="1.10.510.10">
    <property type="entry name" value="Transferase(Phosphotransferase) domain 1"/>
    <property type="match status" value="1"/>
</dbReference>
<dbReference type="EC" id="2.7.11.1" evidence="2"/>
<sequence>MAVKKLTWRSIVPYCYKSERPSSKASKKVVAKQTSFQRLSLSDLSNPSSTFSEDLSISLAGSNLHIFTLGELKVITQSFSSSNFLGEGGFGPVHKGFIDDKLRPGLTAQPVAVKLLDLDGSQGHREWLTEVIFLGQLRHPHLVKLIGYCCEDEHRLLVYEYMPRGSLENQLFRRYSVSLPWSTRMKIALGAAKGLAFLHEAEKPVIYRDFKASNILLDSDYTPKLSDFGLAKDGPEGDDTHVSTRVMGTQGYAAPEYIMTGHLTAMSDVYSFGVVLLELLTGRRSVDKNRPHREQNLVEWAKPMLNEPRKLSRIMDPRLEGQYSEIGARKAAALAYQCISHRPKQRPKICDVVKILEPLKDFDDIPIAFVYTVPTESDSIKDVKEGDAQKELKKKNNHHQQNHQGQKHHQLRSPKSPHYYSDNMVHQNHRNNGLKSPLHQRGRGI</sequence>
<dbReference type="SUPFAM" id="SSF56112">
    <property type="entry name" value="Protein kinase-like (PK-like)"/>
    <property type="match status" value="1"/>
</dbReference>
<keyword evidence="13" id="KW-1185">Reference proteome</keyword>
<gene>
    <name evidence="12" type="ORF">PRUPE_7G198400</name>
</gene>
<dbReference type="Gene3D" id="3.30.200.20">
    <property type="entry name" value="Phosphorylase Kinase, domain 1"/>
    <property type="match status" value="1"/>
</dbReference>
<reference evidence="12 13" key="1">
    <citation type="journal article" date="2013" name="Nat. Genet.">
        <title>The high-quality draft genome of peach (Prunus persica) identifies unique patterns of genetic diversity, domestication and genome evolution.</title>
        <authorList>
            <consortium name="International Peach Genome Initiative"/>
            <person name="Verde I."/>
            <person name="Abbott A.G."/>
            <person name="Scalabrin S."/>
            <person name="Jung S."/>
            <person name="Shu S."/>
            <person name="Marroni F."/>
            <person name="Zhebentyayeva T."/>
            <person name="Dettori M.T."/>
            <person name="Grimwood J."/>
            <person name="Cattonaro F."/>
            <person name="Zuccolo A."/>
            <person name="Rossini L."/>
            <person name="Jenkins J."/>
            <person name="Vendramin E."/>
            <person name="Meisel L.A."/>
            <person name="Decroocq V."/>
            <person name="Sosinski B."/>
            <person name="Prochnik S."/>
            <person name="Mitros T."/>
            <person name="Policriti A."/>
            <person name="Cipriani G."/>
            <person name="Dondini L."/>
            <person name="Ficklin S."/>
            <person name="Goodstein D.M."/>
            <person name="Xuan P."/>
            <person name="Del Fabbro C."/>
            <person name="Aramini V."/>
            <person name="Copetti D."/>
            <person name="Gonzalez S."/>
            <person name="Horner D.S."/>
            <person name="Falchi R."/>
            <person name="Lucas S."/>
            <person name="Mica E."/>
            <person name="Maldonado J."/>
            <person name="Lazzari B."/>
            <person name="Bielenberg D."/>
            <person name="Pirona R."/>
            <person name="Miculan M."/>
            <person name="Barakat A."/>
            <person name="Testolin R."/>
            <person name="Stella A."/>
            <person name="Tartarini S."/>
            <person name="Tonutti P."/>
            <person name="Arus P."/>
            <person name="Orellana A."/>
            <person name="Wells C."/>
            <person name="Main D."/>
            <person name="Vizzotto G."/>
            <person name="Silva H."/>
            <person name="Salamini F."/>
            <person name="Schmutz J."/>
            <person name="Morgante M."/>
            <person name="Rokhsar D.S."/>
        </authorList>
    </citation>
    <scope>NUCLEOTIDE SEQUENCE [LARGE SCALE GENOMIC DNA]</scope>
    <source>
        <strain evidence="13">cv. Nemared</strain>
    </source>
</reference>
<evidence type="ECO:0000313" key="13">
    <source>
        <dbReference type="Proteomes" id="UP000006882"/>
    </source>
</evidence>
<dbReference type="InterPro" id="IPR000719">
    <property type="entry name" value="Prot_kinase_dom"/>
</dbReference>
<dbReference type="AlphaFoldDB" id="A0A251NE15"/>
<dbReference type="Gramene" id="ONH97580">
    <property type="protein sequence ID" value="ONH97580"/>
    <property type="gene ID" value="PRUPE_7G198400"/>
</dbReference>
<evidence type="ECO:0000256" key="10">
    <source>
        <dbReference type="SAM" id="MobiDB-lite"/>
    </source>
</evidence>
<feature type="compositionally biased region" description="Polar residues" evidence="10">
    <location>
        <begin position="424"/>
        <end position="434"/>
    </location>
</feature>
<dbReference type="FunFam" id="3.30.200.20:FF:000228">
    <property type="entry name" value="Serine/threonine-protein kinase BIK1"/>
    <property type="match status" value="1"/>
</dbReference>
<name>A0A251NE15_PRUPE</name>
<dbReference type="GO" id="GO:0005886">
    <property type="term" value="C:plasma membrane"/>
    <property type="evidence" value="ECO:0007669"/>
    <property type="project" value="UniProtKB-SubCell"/>
</dbReference>
<accession>A0A251NE15</accession>
<evidence type="ECO:0000313" key="12">
    <source>
        <dbReference type="EMBL" id="ONH97580.1"/>
    </source>
</evidence>
<dbReference type="InterPro" id="IPR011009">
    <property type="entry name" value="Kinase-like_dom_sf"/>
</dbReference>